<feature type="region of interest" description="Disordered" evidence="1">
    <location>
        <begin position="60"/>
        <end position="80"/>
    </location>
</feature>
<keyword evidence="2" id="KW-0472">Membrane</keyword>
<evidence type="ECO:0000313" key="3">
    <source>
        <dbReference type="EMBL" id="KKM95361.1"/>
    </source>
</evidence>
<name>A0A0F9M7Q9_9ZZZZ</name>
<accession>A0A0F9M7Q9</accession>
<feature type="compositionally biased region" description="Pro residues" evidence="1">
    <location>
        <begin position="244"/>
        <end position="255"/>
    </location>
</feature>
<feature type="region of interest" description="Disordered" evidence="1">
    <location>
        <begin position="99"/>
        <end position="137"/>
    </location>
</feature>
<evidence type="ECO:0008006" key="4">
    <source>
        <dbReference type="Google" id="ProtNLM"/>
    </source>
</evidence>
<feature type="region of interest" description="Disordered" evidence="1">
    <location>
        <begin position="158"/>
        <end position="279"/>
    </location>
</feature>
<feature type="transmembrane region" description="Helical" evidence="2">
    <location>
        <begin position="15"/>
        <end position="34"/>
    </location>
</feature>
<proteinExistence type="predicted"/>
<organism evidence="3">
    <name type="scientific">marine sediment metagenome</name>
    <dbReference type="NCBI Taxonomy" id="412755"/>
    <lineage>
        <taxon>unclassified sequences</taxon>
        <taxon>metagenomes</taxon>
        <taxon>ecological metagenomes</taxon>
    </lineage>
</organism>
<evidence type="ECO:0000256" key="2">
    <source>
        <dbReference type="SAM" id="Phobius"/>
    </source>
</evidence>
<sequence>MALAHRAGNMHTGHYISGAGHLGLIAWLLLGNIFTSRSEPFKMQEVSVISAAEFDAMVASAQAPEQSSEVDQPIAPETSALPPEVAAPADQAIEQPAPLQAEASPPDPVPEVAEPAPPPPSKDISKQAPESPEPPAEVAVLVPEKAPVAVPRPVERVAPEAVAAPDPAARPDVVEQEATTPDAAAEKIVEEAKEATAPEEATTQIVTEATQAPKAAPDQSPRPPARRPTPPAPQVVEKAADTPKPTPAKPAPAKPEAPKPDTPKPDTPKPKPAPAPTTDKDAVAAALAEALGTSDAPVTAPATPSGPPLSAGEKEALRVAVSSCWNVGSLSSEALRTTVVVSVAMNQDGTPQTNSITMTSSSGGTQAAAGQAFEAARRAIIRCGARGYQLPVDKFGQWQNIEMTFNPERMRIK</sequence>
<dbReference type="SUPFAM" id="SSF74653">
    <property type="entry name" value="TolA/TonB C-terminal domain"/>
    <property type="match status" value="1"/>
</dbReference>
<feature type="compositionally biased region" description="Pro residues" evidence="1">
    <location>
        <begin position="220"/>
        <end position="233"/>
    </location>
</feature>
<protein>
    <recommendedName>
        <fullName evidence="4">TonB C-terminal domain-containing protein</fullName>
    </recommendedName>
</protein>
<feature type="compositionally biased region" description="Pro residues" evidence="1">
    <location>
        <begin position="105"/>
        <end position="121"/>
    </location>
</feature>
<gene>
    <name evidence="3" type="ORF">LCGC14_1189030</name>
</gene>
<dbReference type="EMBL" id="LAZR01006017">
    <property type="protein sequence ID" value="KKM95361.1"/>
    <property type="molecule type" value="Genomic_DNA"/>
</dbReference>
<comment type="caution">
    <text evidence="3">The sequence shown here is derived from an EMBL/GenBank/DDBJ whole genome shotgun (WGS) entry which is preliminary data.</text>
</comment>
<feature type="compositionally biased region" description="Basic and acidic residues" evidence="1">
    <location>
        <begin position="184"/>
        <end position="196"/>
    </location>
</feature>
<keyword evidence="2" id="KW-0812">Transmembrane</keyword>
<feature type="region of interest" description="Disordered" evidence="1">
    <location>
        <begin position="292"/>
        <end position="311"/>
    </location>
</feature>
<feature type="compositionally biased region" description="Low complexity" evidence="1">
    <location>
        <begin position="159"/>
        <end position="171"/>
    </location>
</feature>
<feature type="compositionally biased region" description="Basic and acidic residues" evidence="1">
    <location>
        <begin position="256"/>
        <end position="269"/>
    </location>
</feature>
<evidence type="ECO:0000256" key="1">
    <source>
        <dbReference type="SAM" id="MobiDB-lite"/>
    </source>
</evidence>
<reference evidence="3" key="1">
    <citation type="journal article" date="2015" name="Nature">
        <title>Complex archaea that bridge the gap between prokaryotes and eukaryotes.</title>
        <authorList>
            <person name="Spang A."/>
            <person name="Saw J.H."/>
            <person name="Jorgensen S.L."/>
            <person name="Zaremba-Niedzwiedzka K."/>
            <person name="Martijn J."/>
            <person name="Lind A.E."/>
            <person name="van Eijk R."/>
            <person name="Schleper C."/>
            <person name="Guy L."/>
            <person name="Ettema T.J."/>
        </authorList>
    </citation>
    <scope>NUCLEOTIDE SEQUENCE</scope>
</reference>
<dbReference type="Gene3D" id="3.30.1150.10">
    <property type="match status" value="1"/>
</dbReference>
<keyword evidence="2" id="KW-1133">Transmembrane helix</keyword>
<dbReference type="AlphaFoldDB" id="A0A0F9M7Q9"/>